<evidence type="ECO:0008006" key="9">
    <source>
        <dbReference type="Google" id="ProtNLM"/>
    </source>
</evidence>
<dbReference type="EMBL" id="JACGWO010000001">
    <property type="protein sequence ID" value="KAK4440471.1"/>
    <property type="molecule type" value="Genomic_DNA"/>
</dbReference>
<dbReference type="Gene3D" id="2.40.330.10">
    <property type="entry name" value="DNA-binding pseudobarrel domain"/>
    <property type="match status" value="1"/>
</dbReference>
<evidence type="ECO:0000313" key="7">
    <source>
        <dbReference type="EMBL" id="KAK4440471.1"/>
    </source>
</evidence>
<keyword evidence="5" id="KW-0539">Nucleus</keyword>
<name>A0AAE1Z1Y4_9LAMI</name>
<dbReference type="Pfam" id="PF03754">
    <property type="entry name" value="At2g31720-like"/>
    <property type="match status" value="1"/>
</dbReference>
<comment type="caution">
    <text evidence="7">The sequence shown here is derived from an EMBL/GenBank/DDBJ whole genome shotgun (WGS) entry which is preliminary data.</text>
</comment>
<evidence type="ECO:0000256" key="1">
    <source>
        <dbReference type="ARBA" id="ARBA00004123"/>
    </source>
</evidence>
<dbReference type="SUPFAM" id="SSF101936">
    <property type="entry name" value="DNA-binding pseudobarrel domain"/>
    <property type="match status" value="1"/>
</dbReference>
<evidence type="ECO:0000256" key="5">
    <source>
        <dbReference type="ARBA" id="ARBA00023242"/>
    </source>
</evidence>
<evidence type="ECO:0000256" key="6">
    <source>
        <dbReference type="SAM" id="MobiDB-lite"/>
    </source>
</evidence>
<sequence>MDHPRVYSPMPLRSFHPSMPLNSGNVVVDQGKGKSVKRRRSVDQEPEPPIPSLEEIPRLLEIIQSTNGTNPVFLYRKRLEKSDIQPHQNRLFLTRCEKLMEFLTEEERNAVNGRKEGIEVFAVDSLDKRELYKLHLVRWPSLKMIVINSDWKKIVENNRPRAGDWVEIWGYRRNGQLNFAVNFKEGAEAQSNASASSSNGGNGTSTN</sequence>
<evidence type="ECO:0000256" key="3">
    <source>
        <dbReference type="ARBA" id="ARBA00023125"/>
    </source>
</evidence>
<comment type="subcellular location">
    <subcellularLocation>
        <location evidence="1">Nucleus</location>
    </subcellularLocation>
</comment>
<dbReference type="AlphaFoldDB" id="A0AAE1Z1Y4"/>
<reference evidence="7" key="2">
    <citation type="journal article" date="2024" name="Plant">
        <title>Genomic evolution and insights into agronomic trait innovations of Sesamum species.</title>
        <authorList>
            <person name="Miao H."/>
            <person name="Wang L."/>
            <person name="Qu L."/>
            <person name="Liu H."/>
            <person name="Sun Y."/>
            <person name="Le M."/>
            <person name="Wang Q."/>
            <person name="Wei S."/>
            <person name="Zheng Y."/>
            <person name="Lin W."/>
            <person name="Duan Y."/>
            <person name="Cao H."/>
            <person name="Xiong S."/>
            <person name="Wang X."/>
            <person name="Wei L."/>
            <person name="Li C."/>
            <person name="Ma Q."/>
            <person name="Ju M."/>
            <person name="Zhao R."/>
            <person name="Li G."/>
            <person name="Mu C."/>
            <person name="Tian Q."/>
            <person name="Mei H."/>
            <person name="Zhang T."/>
            <person name="Gao T."/>
            <person name="Zhang H."/>
        </authorList>
    </citation>
    <scope>NUCLEOTIDE SEQUENCE</scope>
    <source>
        <strain evidence="7">3651</strain>
    </source>
</reference>
<accession>A0AAE1Z1Y4</accession>
<evidence type="ECO:0000256" key="2">
    <source>
        <dbReference type="ARBA" id="ARBA00023015"/>
    </source>
</evidence>
<dbReference type="InterPro" id="IPR015300">
    <property type="entry name" value="DNA-bd_pseudobarrel_sf"/>
</dbReference>
<feature type="region of interest" description="Disordered" evidence="6">
    <location>
        <begin position="1"/>
        <end position="50"/>
    </location>
</feature>
<organism evidence="7 8">
    <name type="scientific">Sesamum alatum</name>
    <dbReference type="NCBI Taxonomy" id="300844"/>
    <lineage>
        <taxon>Eukaryota</taxon>
        <taxon>Viridiplantae</taxon>
        <taxon>Streptophyta</taxon>
        <taxon>Embryophyta</taxon>
        <taxon>Tracheophyta</taxon>
        <taxon>Spermatophyta</taxon>
        <taxon>Magnoliopsida</taxon>
        <taxon>eudicotyledons</taxon>
        <taxon>Gunneridae</taxon>
        <taxon>Pentapetalae</taxon>
        <taxon>asterids</taxon>
        <taxon>lamiids</taxon>
        <taxon>Lamiales</taxon>
        <taxon>Pedaliaceae</taxon>
        <taxon>Sesamum</taxon>
    </lineage>
</organism>
<proteinExistence type="predicted"/>
<dbReference type="InterPro" id="IPR005508">
    <property type="entry name" value="At2g31720-like"/>
</dbReference>
<dbReference type="Proteomes" id="UP001293254">
    <property type="component" value="Unassembled WGS sequence"/>
</dbReference>
<dbReference type="GO" id="GO:0003677">
    <property type="term" value="F:DNA binding"/>
    <property type="evidence" value="ECO:0007669"/>
    <property type="project" value="UniProtKB-KW"/>
</dbReference>
<reference evidence="7" key="1">
    <citation type="submission" date="2020-06" db="EMBL/GenBank/DDBJ databases">
        <authorList>
            <person name="Li T."/>
            <person name="Hu X."/>
            <person name="Zhang T."/>
            <person name="Song X."/>
            <person name="Zhang H."/>
            <person name="Dai N."/>
            <person name="Sheng W."/>
            <person name="Hou X."/>
            <person name="Wei L."/>
        </authorList>
    </citation>
    <scope>NUCLEOTIDE SEQUENCE</scope>
    <source>
        <strain evidence="7">3651</strain>
        <tissue evidence="7">Leaf</tissue>
    </source>
</reference>
<keyword evidence="8" id="KW-1185">Reference proteome</keyword>
<keyword evidence="4" id="KW-0804">Transcription</keyword>
<keyword evidence="2" id="KW-0805">Transcription regulation</keyword>
<evidence type="ECO:0000256" key="4">
    <source>
        <dbReference type="ARBA" id="ARBA00023163"/>
    </source>
</evidence>
<dbReference type="PANTHER" id="PTHR31541">
    <property type="entry name" value="B3 DOMAIN PLANT PROTEIN-RELATED"/>
    <property type="match status" value="1"/>
</dbReference>
<dbReference type="PANTHER" id="PTHR31541:SF25">
    <property type="entry name" value="GAMMA-GLIADIN B"/>
    <property type="match status" value="1"/>
</dbReference>
<keyword evidence="3" id="KW-0238">DNA-binding</keyword>
<dbReference type="GO" id="GO:0005634">
    <property type="term" value="C:nucleus"/>
    <property type="evidence" value="ECO:0007669"/>
    <property type="project" value="UniProtKB-SubCell"/>
</dbReference>
<evidence type="ECO:0000313" key="8">
    <source>
        <dbReference type="Proteomes" id="UP001293254"/>
    </source>
</evidence>
<gene>
    <name evidence="7" type="ORF">Salat_0382000</name>
</gene>
<protein>
    <recommendedName>
        <fullName evidence="9">B3 domain-containing protein</fullName>
    </recommendedName>
</protein>